<gene>
    <name evidence="2" type="ORF">RAN89_17735</name>
</gene>
<name>A0ABZ0AZ16_9BURK</name>
<evidence type="ECO:0000313" key="3">
    <source>
        <dbReference type="Proteomes" id="UP001302257"/>
    </source>
</evidence>
<dbReference type="PROSITE" id="PS50801">
    <property type="entry name" value="STAS"/>
    <property type="match status" value="1"/>
</dbReference>
<reference evidence="2 3" key="1">
    <citation type="submission" date="2023-08" db="EMBL/GenBank/DDBJ databases">
        <title>Rhodoferax potami sp. nov. and Rhodoferax mekongensis sp. nov., isolated from the Mekong River in Thailand.</title>
        <authorList>
            <person name="Kitikhun S."/>
            <person name="Charoenyingcharoen P."/>
            <person name="Siriarchawattana P."/>
            <person name="Likhitrattanapisal S."/>
            <person name="Nilsakha T."/>
            <person name="Chanpet A."/>
            <person name="Rattanawaree P."/>
            <person name="Ingsriswang S."/>
        </authorList>
    </citation>
    <scope>NUCLEOTIDE SEQUENCE [LARGE SCALE GENOMIC DNA]</scope>
    <source>
        <strain evidence="2 3">TBRC 17307</strain>
    </source>
</reference>
<dbReference type="InterPro" id="IPR002645">
    <property type="entry name" value="STAS_dom"/>
</dbReference>
<proteinExistence type="predicted"/>
<dbReference type="InterPro" id="IPR058548">
    <property type="entry name" value="MlaB-like_STAS"/>
</dbReference>
<dbReference type="InterPro" id="IPR036513">
    <property type="entry name" value="STAS_dom_sf"/>
</dbReference>
<keyword evidence="3" id="KW-1185">Reference proteome</keyword>
<dbReference type="PANTHER" id="PTHR35849">
    <property type="entry name" value="BLR2341 PROTEIN"/>
    <property type="match status" value="1"/>
</dbReference>
<organism evidence="2 3">
    <name type="scientific">Rhodoferax mekongensis</name>
    <dbReference type="NCBI Taxonomy" id="3068341"/>
    <lineage>
        <taxon>Bacteria</taxon>
        <taxon>Pseudomonadati</taxon>
        <taxon>Pseudomonadota</taxon>
        <taxon>Betaproteobacteria</taxon>
        <taxon>Burkholderiales</taxon>
        <taxon>Comamonadaceae</taxon>
        <taxon>Rhodoferax</taxon>
    </lineage>
</organism>
<dbReference type="EMBL" id="CP132507">
    <property type="protein sequence ID" value="WNO04707.1"/>
    <property type="molecule type" value="Genomic_DNA"/>
</dbReference>
<evidence type="ECO:0000259" key="1">
    <source>
        <dbReference type="PROSITE" id="PS50801"/>
    </source>
</evidence>
<evidence type="ECO:0000313" key="2">
    <source>
        <dbReference type="EMBL" id="WNO04707.1"/>
    </source>
</evidence>
<accession>A0ABZ0AZ16</accession>
<dbReference type="Proteomes" id="UP001302257">
    <property type="component" value="Chromosome"/>
</dbReference>
<dbReference type="RefSeq" id="WP_313867537.1">
    <property type="nucleotide sequence ID" value="NZ_CP132507.1"/>
</dbReference>
<dbReference type="SUPFAM" id="SSF52091">
    <property type="entry name" value="SpoIIaa-like"/>
    <property type="match status" value="1"/>
</dbReference>
<dbReference type="InterPro" id="IPR052746">
    <property type="entry name" value="MlaB_ABC_Transporter"/>
</dbReference>
<dbReference type="Gene3D" id="3.30.750.24">
    <property type="entry name" value="STAS domain"/>
    <property type="match status" value="1"/>
</dbReference>
<sequence>MTAAFQLPAELTIYSVGATRDALLDWLTQQDPKSGDRVEIDAAHVDDIDGAGIQLLGALTKTLSERGVLWQVNDASTHLMEICGVMGSRHWLDRTVAMEVTV</sequence>
<feature type="domain" description="STAS" evidence="1">
    <location>
        <begin position="1"/>
        <end position="68"/>
    </location>
</feature>
<dbReference type="Pfam" id="PF13466">
    <property type="entry name" value="STAS_2"/>
    <property type="match status" value="1"/>
</dbReference>
<dbReference type="PANTHER" id="PTHR35849:SF2">
    <property type="entry name" value="BLR2341 PROTEIN"/>
    <property type="match status" value="1"/>
</dbReference>
<protein>
    <submittedName>
        <fullName evidence="2">STAS domain-containing protein</fullName>
    </submittedName>
</protein>